<gene>
    <name evidence="2" type="primary">VvCHDp000001_139</name>
    <name evidence="2" type="ORF">CK203_031744</name>
</gene>
<protein>
    <submittedName>
        <fullName evidence="2">Putative ribonuclease H protein</fullName>
    </submittedName>
</protein>
<feature type="chain" id="PRO_5019323868" evidence="1">
    <location>
        <begin position="27"/>
        <end position="313"/>
    </location>
</feature>
<dbReference type="AlphaFoldDB" id="A0A438I3I4"/>
<feature type="signal peptide" evidence="1">
    <location>
        <begin position="1"/>
        <end position="26"/>
    </location>
</feature>
<accession>A0A438I3I4</accession>
<dbReference type="PANTHER" id="PTHR33116">
    <property type="entry name" value="REVERSE TRANSCRIPTASE ZINC-BINDING DOMAIN-CONTAINING PROTEIN-RELATED-RELATED"/>
    <property type="match status" value="1"/>
</dbReference>
<name>A0A438I3I4_VITVI</name>
<dbReference type="EMBL" id="QGNW01000148">
    <property type="protein sequence ID" value="RVW91269.1"/>
    <property type="molecule type" value="Genomic_DNA"/>
</dbReference>
<sequence length="313" mass="34790">MGFGEKWIGWIKWCVSTARFLVLVNGTPSGFFQSSRGLRQGDPISPYLFVVVMEALNCLIKRAVNGGFLSHCQFEAISGLKVNLDKSKLFPAGNVENVEELAFDLGCKVGSLPSTYLGMPLGAPFKSVAIWDGVEERFQKRLAGSQDRLEQIQRDFLWGGGALVRRPHLVRWATICLDRRKGGLGVKSLSTLNKALLCKWSWRFANERGALWNQVIMGKFGEERGGWCSRDVREEYGVGLWKAIRKFGHLVSSKLSFVVGNGQKMSFWKDTWCGDAPLCVSFPPLFALADPKEASVKDVWSGTGGVELESLPY</sequence>
<dbReference type="Proteomes" id="UP000288805">
    <property type="component" value="Unassembled WGS sequence"/>
</dbReference>
<evidence type="ECO:0000256" key="1">
    <source>
        <dbReference type="SAM" id="SignalP"/>
    </source>
</evidence>
<keyword evidence="1" id="KW-0732">Signal</keyword>
<evidence type="ECO:0000313" key="3">
    <source>
        <dbReference type="Proteomes" id="UP000288805"/>
    </source>
</evidence>
<comment type="caution">
    <text evidence="2">The sequence shown here is derived from an EMBL/GenBank/DDBJ whole genome shotgun (WGS) entry which is preliminary data.</text>
</comment>
<proteinExistence type="predicted"/>
<evidence type="ECO:0000313" key="2">
    <source>
        <dbReference type="EMBL" id="RVW91269.1"/>
    </source>
</evidence>
<dbReference type="PANTHER" id="PTHR33116:SF78">
    <property type="entry name" value="OS12G0587133 PROTEIN"/>
    <property type="match status" value="1"/>
</dbReference>
<organism evidence="2 3">
    <name type="scientific">Vitis vinifera</name>
    <name type="common">Grape</name>
    <dbReference type="NCBI Taxonomy" id="29760"/>
    <lineage>
        <taxon>Eukaryota</taxon>
        <taxon>Viridiplantae</taxon>
        <taxon>Streptophyta</taxon>
        <taxon>Embryophyta</taxon>
        <taxon>Tracheophyta</taxon>
        <taxon>Spermatophyta</taxon>
        <taxon>Magnoliopsida</taxon>
        <taxon>eudicotyledons</taxon>
        <taxon>Gunneridae</taxon>
        <taxon>Pentapetalae</taxon>
        <taxon>rosids</taxon>
        <taxon>Vitales</taxon>
        <taxon>Vitaceae</taxon>
        <taxon>Viteae</taxon>
        <taxon>Vitis</taxon>
    </lineage>
</organism>
<reference evidence="2 3" key="1">
    <citation type="journal article" date="2018" name="PLoS Genet.">
        <title>Population sequencing reveals clonal diversity and ancestral inbreeding in the grapevine cultivar Chardonnay.</title>
        <authorList>
            <person name="Roach M.J."/>
            <person name="Johnson D.L."/>
            <person name="Bohlmann J."/>
            <person name="van Vuuren H.J."/>
            <person name="Jones S.J."/>
            <person name="Pretorius I.S."/>
            <person name="Schmidt S.A."/>
            <person name="Borneman A.R."/>
        </authorList>
    </citation>
    <scope>NUCLEOTIDE SEQUENCE [LARGE SCALE GENOMIC DNA]</scope>
    <source>
        <strain evidence="3">cv. Chardonnay</strain>
        <tissue evidence="2">Leaf</tissue>
    </source>
</reference>